<sequence>MEDSVFTPALRAIPDVKSADGVIMTKPWLELCGYILPVIDRFGAALALVKSDIGGNISRLQGIYDKHPEMYRDVYDIVRKEVAAKTARGSSSGTNGLLWLTRAMDFLVAMFKNLVDHADWSMHHVATEAYGATLKPYHGWFASSAFSVALKLIPSRETFMKKLGGGDLEGDMAKFVDKFSPFLAQNHEFLKSEGLDDMKAS</sequence>
<keyword evidence="4" id="KW-1185">Reference proteome</keyword>
<evidence type="ECO:0000313" key="3">
    <source>
        <dbReference type="EMBL" id="GBG60490.1"/>
    </source>
</evidence>
<dbReference type="STRING" id="69332.A0A388JRU2"/>
<keyword evidence="1" id="KW-0813">Transport</keyword>
<gene>
    <name evidence="3" type="ORF">CBR_g5664</name>
</gene>
<dbReference type="GO" id="GO:0005829">
    <property type="term" value="C:cytosol"/>
    <property type="evidence" value="ECO:0007669"/>
    <property type="project" value="TreeGrafter"/>
</dbReference>
<dbReference type="AlphaFoldDB" id="A0A388JRU2"/>
<dbReference type="InterPro" id="IPR014830">
    <property type="entry name" value="Glycolipid_transfer_prot_dom"/>
</dbReference>
<dbReference type="GO" id="GO:1902388">
    <property type="term" value="F:ceramide 1-phosphate transfer activity"/>
    <property type="evidence" value="ECO:0007669"/>
    <property type="project" value="TreeGrafter"/>
</dbReference>
<dbReference type="Gramene" id="GBG60490">
    <property type="protein sequence ID" value="GBG60490"/>
    <property type="gene ID" value="CBR_g5664"/>
</dbReference>
<dbReference type="OMA" id="EMHGAEW"/>
<proteinExistence type="predicted"/>
<dbReference type="SUPFAM" id="SSF110004">
    <property type="entry name" value="Glycolipid transfer protein, GLTP"/>
    <property type="match status" value="1"/>
</dbReference>
<dbReference type="GO" id="GO:0016020">
    <property type="term" value="C:membrane"/>
    <property type="evidence" value="ECO:0007669"/>
    <property type="project" value="TreeGrafter"/>
</dbReference>
<dbReference type="Proteomes" id="UP000265515">
    <property type="component" value="Unassembled WGS sequence"/>
</dbReference>
<evidence type="ECO:0000256" key="1">
    <source>
        <dbReference type="ARBA" id="ARBA00022448"/>
    </source>
</evidence>
<dbReference type="Pfam" id="PF08718">
    <property type="entry name" value="GLTP"/>
    <property type="match status" value="1"/>
</dbReference>
<dbReference type="PANTHER" id="PTHR10219:SF25">
    <property type="entry name" value="PLECKSTRIN HOMOLOGY DOMAIN-CONTAINING FAMILY A MEMBER 8"/>
    <property type="match status" value="1"/>
</dbReference>
<organism evidence="3 4">
    <name type="scientific">Chara braunii</name>
    <name type="common">Braun's stonewort</name>
    <dbReference type="NCBI Taxonomy" id="69332"/>
    <lineage>
        <taxon>Eukaryota</taxon>
        <taxon>Viridiplantae</taxon>
        <taxon>Streptophyta</taxon>
        <taxon>Charophyceae</taxon>
        <taxon>Charales</taxon>
        <taxon>Characeae</taxon>
        <taxon>Chara</taxon>
    </lineage>
</organism>
<reference evidence="3 4" key="1">
    <citation type="journal article" date="2018" name="Cell">
        <title>The Chara Genome: Secondary Complexity and Implications for Plant Terrestrialization.</title>
        <authorList>
            <person name="Nishiyama T."/>
            <person name="Sakayama H."/>
            <person name="Vries J.D."/>
            <person name="Buschmann H."/>
            <person name="Saint-Marcoux D."/>
            <person name="Ullrich K.K."/>
            <person name="Haas F.B."/>
            <person name="Vanderstraeten L."/>
            <person name="Becker D."/>
            <person name="Lang D."/>
            <person name="Vosolsobe S."/>
            <person name="Rombauts S."/>
            <person name="Wilhelmsson P.K.I."/>
            <person name="Janitza P."/>
            <person name="Kern R."/>
            <person name="Heyl A."/>
            <person name="Rumpler F."/>
            <person name="Villalobos L.I.A.C."/>
            <person name="Clay J.M."/>
            <person name="Skokan R."/>
            <person name="Toyoda A."/>
            <person name="Suzuki Y."/>
            <person name="Kagoshima H."/>
            <person name="Schijlen E."/>
            <person name="Tajeshwar N."/>
            <person name="Catarino B."/>
            <person name="Hetherington A.J."/>
            <person name="Saltykova A."/>
            <person name="Bonnot C."/>
            <person name="Breuninger H."/>
            <person name="Symeonidi A."/>
            <person name="Radhakrishnan G.V."/>
            <person name="Van Nieuwerburgh F."/>
            <person name="Deforce D."/>
            <person name="Chang C."/>
            <person name="Karol K.G."/>
            <person name="Hedrich R."/>
            <person name="Ulvskov P."/>
            <person name="Glockner G."/>
            <person name="Delwiche C.F."/>
            <person name="Petrasek J."/>
            <person name="Van de Peer Y."/>
            <person name="Friml J."/>
            <person name="Beilby M."/>
            <person name="Dolan L."/>
            <person name="Kohara Y."/>
            <person name="Sugano S."/>
            <person name="Fujiyama A."/>
            <person name="Delaux P.-M."/>
            <person name="Quint M."/>
            <person name="TheiBen G."/>
            <person name="Hagemann M."/>
            <person name="Harholt J."/>
            <person name="Dunand C."/>
            <person name="Zachgo S."/>
            <person name="Langdale J."/>
            <person name="Maumus F."/>
            <person name="Straeten D.V.D."/>
            <person name="Gould S.B."/>
            <person name="Rensing S.A."/>
        </authorList>
    </citation>
    <scope>NUCLEOTIDE SEQUENCE [LARGE SCALE GENOMIC DNA]</scope>
    <source>
        <strain evidence="3 4">S276</strain>
    </source>
</reference>
<evidence type="ECO:0000313" key="4">
    <source>
        <dbReference type="Proteomes" id="UP000265515"/>
    </source>
</evidence>
<dbReference type="GO" id="GO:1902387">
    <property type="term" value="F:ceramide 1-phosphate binding"/>
    <property type="evidence" value="ECO:0007669"/>
    <property type="project" value="TreeGrafter"/>
</dbReference>
<dbReference type="EMBL" id="BFEA01000011">
    <property type="protein sequence ID" value="GBG60490.1"/>
    <property type="molecule type" value="Genomic_DNA"/>
</dbReference>
<accession>A0A388JRU2</accession>
<dbReference type="Gene3D" id="1.10.3520.10">
    <property type="entry name" value="Glycolipid transfer protein"/>
    <property type="match status" value="1"/>
</dbReference>
<dbReference type="InterPro" id="IPR036497">
    <property type="entry name" value="GLTP_sf"/>
</dbReference>
<dbReference type="PANTHER" id="PTHR10219">
    <property type="entry name" value="GLYCOLIPID TRANSFER PROTEIN-RELATED"/>
    <property type="match status" value="1"/>
</dbReference>
<dbReference type="OrthoDB" id="205255at2759"/>
<feature type="domain" description="Glycolipid transfer protein" evidence="2">
    <location>
        <begin position="23"/>
        <end position="164"/>
    </location>
</feature>
<protein>
    <recommendedName>
        <fullName evidence="2">Glycolipid transfer protein domain-containing protein</fullName>
    </recommendedName>
</protein>
<name>A0A388JRU2_CHABU</name>
<comment type="caution">
    <text evidence="3">The sequence shown here is derived from an EMBL/GenBank/DDBJ whole genome shotgun (WGS) entry which is preliminary data.</text>
</comment>
<evidence type="ECO:0000259" key="2">
    <source>
        <dbReference type="Pfam" id="PF08718"/>
    </source>
</evidence>